<keyword evidence="2" id="KW-1185">Reference proteome</keyword>
<dbReference type="EMBL" id="JABFUD020000001">
    <property type="protein sequence ID" value="KAI5084887.1"/>
    <property type="molecule type" value="Genomic_DNA"/>
</dbReference>
<evidence type="ECO:0000313" key="2">
    <source>
        <dbReference type="Proteomes" id="UP000886520"/>
    </source>
</evidence>
<gene>
    <name evidence="1" type="ORF">GOP47_0001056</name>
</gene>
<reference evidence="1" key="1">
    <citation type="submission" date="2021-01" db="EMBL/GenBank/DDBJ databases">
        <title>Adiantum capillus-veneris genome.</title>
        <authorList>
            <person name="Fang Y."/>
            <person name="Liao Q."/>
        </authorList>
    </citation>
    <scope>NUCLEOTIDE SEQUENCE</scope>
    <source>
        <strain evidence="1">H3</strain>
        <tissue evidence="1">Leaf</tissue>
    </source>
</reference>
<proteinExistence type="predicted"/>
<dbReference type="Proteomes" id="UP000886520">
    <property type="component" value="Chromosome 1"/>
</dbReference>
<protein>
    <submittedName>
        <fullName evidence="1">Uncharacterized protein</fullName>
    </submittedName>
</protein>
<name>A0A9D4VEN1_ADICA</name>
<evidence type="ECO:0000313" key="1">
    <source>
        <dbReference type="EMBL" id="KAI5084887.1"/>
    </source>
</evidence>
<comment type="caution">
    <text evidence="1">The sequence shown here is derived from an EMBL/GenBank/DDBJ whole genome shotgun (WGS) entry which is preliminary data.</text>
</comment>
<organism evidence="1 2">
    <name type="scientific">Adiantum capillus-veneris</name>
    <name type="common">Maidenhair fern</name>
    <dbReference type="NCBI Taxonomy" id="13818"/>
    <lineage>
        <taxon>Eukaryota</taxon>
        <taxon>Viridiplantae</taxon>
        <taxon>Streptophyta</taxon>
        <taxon>Embryophyta</taxon>
        <taxon>Tracheophyta</taxon>
        <taxon>Polypodiopsida</taxon>
        <taxon>Polypodiidae</taxon>
        <taxon>Polypodiales</taxon>
        <taxon>Pteridineae</taxon>
        <taxon>Pteridaceae</taxon>
        <taxon>Vittarioideae</taxon>
        <taxon>Adiantum</taxon>
    </lineage>
</organism>
<dbReference type="AlphaFoldDB" id="A0A9D4VEN1"/>
<accession>A0A9D4VEN1</accession>
<sequence>MRPACSNLGGKQWSEVVPDFADDAGSLRHLKVAPSGSFCCSGWTSSIHQRAMQRQAFKEILNAGVEFWSMMGRSISSRLTQSLQMLDFNTIMLFKPSMLSKAPNKSDSVYLVLS</sequence>